<gene>
    <name evidence="2" type="ORF">SRIM_000625</name>
</gene>
<keyword evidence="1" id="KW-0175">Coiled coil</keyword>
<feature type="coiled-coil region" evidence="1">
    <location>
        <begin position="29"/>
        <end position="56"/>
    </location>
</feature>
<dbReference type="AlphaFoldDB" id="A0A8A1V0M1"/>
<accession>A0A8A1V0M1</accession>
<dbReference type="Proteomes" id="UP000011074">
    <property type="component" value="Chromosome"/>
</dbReference>
<reference evidence="2" key="2">
    <citation type="submission" date="2020-01" db="EMBL/GenBank/DDBJ databases">
        <authorList>
            <person name="Algora L."/>
            <person name="Schniete J.K."/>
            <person name="MacFadyen A."/>
            <person name="Hoskisson P.A."/>
            <person name="Hunter I.S."/>
            <person name="Herron P.R."/>
        </authorList>
    </citation>
    <scope>NUCLEOTIDE SEQUENCE</scope>
    <source>
        <strain evidence="2">ATCC 10970</strain>
    </source>
</reference>
<reference evidence="2" key="1">
    <citation type="submission" date="2012-12" db="EMBL/GenBank/DDBJ databases">
        <authorList>
            <person name="Pethick F.E."/>
            <person name="MacFadyen A.C."/>
            <person name="Tang Z."/>
            <person name="Sangal V."/>
            <person name="Tze-Tze L."/>
            <person name="Chu J."/>
            <person name="Guo M."/>
            <person name="Kirby R."/>
            <person name="Hoskisson P.A."/>
            <person name="Herron P.R."/>
            <person name="Hunter I.S."/>
        </authorList>
    </citation>
    <scope>NUCLEOTIDE SEQUENCE</scope>
    <source>
        <strain evidence="2">ATCC 10970</strain>
    </source>
</reference>
<organism evidence="2 3">
    <name type="scientific">Streptomyces rimosus subsp. rimosus (strain ATCC 10970 / DSM 40260 / JCM 4667 / NRRL 2234)</name>
    <dbReference type="NCBI Taxonomy" id="1265868"/>
    <lineage>
        <taxon>Bacteria</taxon>
        <taxon>Bacillati</taxon>
        <taxon>Actinomycetota</taxon>
        <taxon>Actinomycetes</taxon>
        <taxon>Kitasatosporales</taxon>
        <taxon>Streptomycetaceae</taxon>
        <taxon>Streptomyces</taxon>
    </lineage>
</organism>
<reference evidence="2" key="3">
    <citation type="journal article" date="2021" name="bioRxiv">
        <title>Bilateral symmetry of linear streptomycete chromosomes.</title>
        <authorList>
            <person name="Algora-Gallardo L."/>
            <person name="Schniete J.K."/>
            <person name="Mark D.R."/>
            <person name="Hunter I.S."/>
            <person name="Herron P.R."/>
        </authorList>
    </citation>
    <scope>NUCLEOTIDE SEQUENCE</scope>
    <source>
        <strain evidence="2">ATCC 10970</strain>
    </source>
</reference>
<sequence length="196" mass="21904">MNSSISQVVIAILGIGGTLAAAVITQRGADRARTRELEHTRQLQREEREYAAHEAQMEQRRTCYAALSAGTRDLANVMAKVLHALEKGELTEELRSDLDRARRDHRLRHAEAQMILPDGVARAASTANRYLGDLYGLLMRPHGNTARDGESLEAAREGLDKLWDPLWAMRHVMRVDLGITAPDQDQRQGEADRCQA</sequence>
<dbReference type="EMBL" id="CP048261">
    <property type="protein sequence ID" value="QST85578.1"/>
    <property type="molecule type" value="Genomic_DNA"/>
</dbReference>
<evidence type="ECO:0000313" key="2">
    <source>
        <dbReference type="EMBL" id="QST85578.1"/>
    </source>
</evidence>
<proteinExistence type="predicted"/>
<name>A0A8A1V0M1_STRR1</name>
<protein>
    <submittedName>
        <fullName evidence="2">Uncharacterized protein</fullName>
    </submittedName>
</protein>
<evidence type="ECO:0000256" key="1">
    <source>
        <dbReference type="SAM" id="Coils"/>
    </source>
</evidence>
<evidence type="ECO:0000313" key="3">
    <source>
        <dbReference type="Proteomes" id="UP000011074"/>
    </source>
</evidence>